<dbReference type="InterPro" id="IPR036291">
    <property type="entry name" value="NAD(P)-bd_dom_sf"/>
</dbReference>
<evidence type="ECO:0000313" key="2">
    <source>
        <dbReference type="EMBL" id="MDR4305586.1"/>
    </source>
</evidence>
<organism evidence="2 3">
    <name type="scientific">Chelatococcus sambhunathii</name>
    <dbReference type="NCBI Taxonomy" id="363953"/>
    <lineage>
        <taxon>Bacteria</taxon>
        <taxon>Pseudomonadati</taxon>
        <taxon>Pseudomonadota</taxon>
        <taxon>Alphaproteobacteria</taxon>
        <taxon>Hyphomicrobiales</taxon>
        <taxon>Chelatococcaceae</taxon>
        <taxon>Chelatococcus</taxon>
    </lineage>
</organism>
<evidence type="ECO:0000259" key="1">
    <source>
        <dbReference type="Pfam" id="PF13460"/>
    </source>
</evidence>
<comment type="caution">
    <text evidence="2">The sequence shown here is derived from an EMBL/GenBank/DDBJ whole genome shotgun (WGS) entry which is preliminary data.</text>
</comment>
<name>A0ABU1DBY7_9HYPH</name>
<evidence type="ECO:0000313" key="3">
    <source>
        <dbReference type="Proteomes" id="UP001181622"/>
    </source>
</evidence>
<protein>
    <submittedName>
        <fullName evidence="2">SDR family oxidoreductase</fullName>
    </submittedName>
</protein>
<sequence>MSSKDLRLLVTGATGELGRLVVARLAEAHDPARVVALVRDPSRAQGLAALGAEIRVANYDDPAALNAAFAGVDRALLISSSEVGRRVPQHRNVIDAAKAVNVSFLAYTSLLRADASPLALAAEHLATERAIEASGLPFALLRNGWYTENKTVSAPAALDHGAVLGCAGTGRFATASRQDYAEAAAAVLLADDAPAGRTFELAGDDAFTMAEFASEIGRLSGKPVIYRDLPEAEFRAALEAAGLPAPFAALLADSDAGASKGGLYSERTDLSRLIGRPTTPWRRTLADAIAA</sequence>
<dbReference type="CDD" id="cd05269">
    <property type="entry name" value="TMR_SDR_a"/>
    <property type="match status" value="1"/>
</dbReference>
<dbReference type="SUPFAM" id="SSF51735">
    <property type="entry name" value="NAD(P)-binding Rossmann-fold domains"/>
    <property type="match status" value="1"/>
</dbReference>
<accession>A0ABU1DBY7</accession>
<dbReference type="Gene3D" id="3.40.50.720">
    <property type="entry name" value="NAD(P)-binding Rossmann-like Domain"/>
    <property type="match status" value="1"/>
</dbReference>
<dbReference type="InterPro" id="IPR052718">
    <property type="entry name" value="NmrA-type_oxidoreductase"/>
</dbReference>
<keyword evidence="3" id="KW-1185">Reference proteome</keyword>
<dbReference type="RefSeq" id="WP_309388705.1">
    <property type="nucleotide sequence ID" value="NZ_JADBEO010000004.1"/>
</dbReference>
<dbReference type="PANTHER" id="PTHR47129:SF1">
    <property type="entry name" value="NMRA-LIKE DOMAIN-CONTAINING PROTEIN"/>
    <property type="match status" value="1"/>
</dbReference>
<dbReference type="Proteomes" id="UP001181622">
    <property type="component" value="Unassembled WGS sequence"/>
</dbReference>
<dbReference type="Gene3D" id="3.90.25.10">
    <property type="entry name" value="UDP-galactose 4-epimerase, domain 1"/>
    <property type="match status" value="1"/>
</dbReference>
<dbReference type="InterPro" id="IPR016040">
    <property type="entry name" value="NAD(P)-bd_dom"/>
</dbReference>
<dbReference type="PANTHER" id="PTHR47129">
    <property type="entry name" value="QUINONE OXIDOREDUCTASE 2"/>
    <property type="match status" value="1"/>
</dbReference>
<proteinExistence type="predicted"/>
<reference evidence="2" key="1">
    <citation type="submission" date="2020-10" db="EMBL/GenBank/DDBJ databases">
        <authorList>
            <person name="Abbas A."/>
            <person name="Razzaq R."/>
            <person name="Waqas M."/>
            <person name="Abbas N."/>
            <person name="Nielsen T.K."/>
            <person name="Hansen L.H."/>
            <person name="Hussain S."/>
            <person name="Shahid M."/>
        </authorList>
    </citation>
    <scope>NUCLEOTIDE SEQUENCE</scope>
    <source>
        <strain evidence="2">S14</strain>
    </source>
</reference>
<gene>
    <name evidence="2" type="ORF">IHQ68_02980</name>
</gene>
<dbReference type="Pfam" id="PF13460">
    <property type="entry name" value="NAD_binding_10"/>
    <property type="match status" value="1"/>
</dbReference>
<dbReference type="EMBL" id="JADBEO010000004">
    <property type="protein sequence ID" value="MDR4305586.1"/>
    <property type="molecule type" value="Genomic_DNA"/>
</dbReference>
<feature type="domain" description="NAD(P)-binding" evidence="1">
    <location>
        <begin position="12"/>
        <end position="188"/>
    </location>
</feature>